<dbReference type="AlphaFoldDB" id="A0A099P7N1"/>
<gene>
    <name evidence="10" type="ORF">JL09_g540</name>
</gene>
<reference evidence="11" key="1">
    <citation type="journal article" date="2014" name="Microb. Cell Fact.">
        <title>Exploiting Issatchenkia orientalis SD108 for succinic acid production.</title>
        <authorList>
            <person name="Xiao H."/>
            <person name="Shao Z."/>
            <person name="Jiang Y."/>
            <person name="Dole S."/>
            <person name="Zhao H."/>
        </authorList>
    </citation>
    <scope>NUCLEOTIDE SEQUENCE [LARGE SCALE GENOMIC DNA]</scope>
    <source>
        <strain evidence="11">SD108</strain>
    </source>
</reference>
<evidence type="ECO:0000256" key="2">
    <source>
        <dbReference type="ARBA" id="ARBA00004604"/>
    </source>
</evidence>
<name>A0A099P7N1_PICKU</name>
<accession>A0A099P7N1</accession>
<feature type="compositionally biased region" description="Basic and acidic residues" evidence="8">
    <location>
        <begin position="36"/>
        <end position="47"/>
    </location>
</feature>
<evidence type="ECO:0000313" key="10">
    <source>
        <dbReference type="EMBL" id="KGK40272.1"/>
    </source>
</evidence>
<dbReference type="InterPro" id="IPR012677">
    <property type="entry name" value="Nucleotide-bd_a/b_plait_sf"/>
</dbReference>
<dbReference type="EMBL" id="JQFK01000003">
    <property type="protein sequence ID" value="KGK40272.1"/>
    <property type="molecule type" value="Genomic_DNA"/>
</dbReference>
<keyword evidence="5 7" id="KW-0694">RNA-binding</keyword>
<dbReference type="SUPFAM" id="SSF54928">
    <property type="entry name" value="RNA-binding domain, RBD"/>
    <property type="match status" value="1"/>
</dbReference>
<dbReference type="PROSITE" id="PS50102">
    <property type="entry name" value="RRM"/>
    <property type="match status" value="1"/>
</dbReference>
<proteinExistence type="inferred from homology"/>
<evidence type="ECO:0000259" key="9">
    <source>
        <dbReference type="PROSITE" id="PS50102"/>
    </source>
</evidence>
<dbReference type="Proteomes" id="UP000029867">
    <property type="component" value="Unassembled WGS sequence"/>
</dbReference>
<dbReference type="GO" id="GO:0019843">
    <property type="term" value="F:rRNA binding"/>
    <property type="evidence" value="ECO:0007669"/>
    <property type="project" value="TreeGrafter"/>
</dbReference>
<organism evidence="10 11">
    <name type="scientific">Pichia kudriavzevii</name>
    <name type="common">Yeast</name>
    <name type="synonym">Issatchenkia orientalis</name>
    <dbReference type="NCBI Taxonomy" id="4909"/>
    <lineage>
        <taxon>Eukaryota</taxon>
        <taxon>Fungi</taxon>
        <taxon>Dikarya</taxon>
        <taxon>Ascomycota</taxon>
        <taxon>Saccharomycotina</taxon>
        <taxon>Pichiomycetes</taxon>
        <taxon>Pichiales</taxon>
        <taxon>Pichiaceae</taxon>
        <taxon>Pichia</taxon>
    </lineage>
</organism>
<evidence type="ECO:0000256" key="6">
    <source>
        <dbReference type="ARBA" id="ARBA00023242"/>
    </source>
</evidence>
<feature type="compositionally biased region" description="Basic and acidic residues" evidence="8">
    <location>
        <begin position="61"/>
        <end position="77"/>
    </location>
</feature>
<feature type="region of interest" description="Disordered" evidence="8">
    <location>
        <begin position="433"/>
        <end position="473"/>
    </location>
</feature>
<evidence type="ECO:0000256" key="3">
    <source>
        <dbReference type="ARBA" id="ARBA00007077"/>
    </source>
</evidence>
<evidence type="ECO:0000256" key="8">
    <source>
        <dbReference type="SAM" id="MobiDB-lite"/>
    </source>
</evidence>
<feature type="domain" description="RRM" evidence="9">
    <location>
        <begin position="286"/>
        <end position="374"/>
    </location>
</feature>
<dbReference type="GO" id="GO:0005730">
    <property type="term" value="C:nucleolus"/>
    <property type="evidence" value="ECO:0007669"/>
    <property type="project" value="UniProtKB-SubCell"/>
</dbReference>
<dbReference type="Pfam" id="PF00076">
    <property type="entry name" value="RRM_1"/>
    <property type="match status" value="1"/>
</dbReference>
<sequence length="473" mass="53530">MSGLFAKPTVIDNEKLVAEKQRTIVQIKKKERKQKKRDERKAAKNGDDASNNDNGTADQNVADKEHPEHREKVGEKMDLDDDDGALEDKYMSKLVESEAEESGDEESENEESEDSDDEAQVGEAGCSDEEGVEDATMEESTKSAETANGKPTKTKTTAAQVLDLKDKEFEKAERTIFIGNVPSIIISSKRETKDFKNFINKSLECPENTSLIESVRFRSLHSTTTAPRKVAYISKEVDLENVMNAYVVFKSKDVSLKAKKLNGVVYRDHHLRIDHLTHPAKKDNKLSIFVGNLDFQEKEETLWKYFNDKLIEKKDKKDTKNVIENVRIVRDSKTSFGKGFAIIQFIDTNYVTKSLLLNGKKMGKRTLRITRSKKIMRNNDDMRKKFSKLNDQQKTVVGRAKQLGKGDRKTLGKLVVEGERAVKGKTVLGRNGVVKQRHGARKERRAADARVTKRSQAFKEKLAAEASSKNKKK</sequence>
<protein>
    <recommendedName>
        <fullName evidence="4">Nucleolar protein 12</fullName>
    </recommendedName>
</protein>
<dbReference type="GO" id="GO:0000463">
    <property type="term" value="P:maturation of LSU-rRNA from tricistronic rRNA transcript (SSU-rRNA, 5.8S rRNA, LSU-rRNA)"/>
    <property type="evidence" value="ECO:0007669"/>
    <property type="project" value="TreeGrafter"/>
</dbReference>
<feature type="region of interest" description="Disordered" evidence="8">
    <location>
        <begin position="25"/>
        <end position="156"/>
    </location>
</feature>
<feature type="compositionally biased region" description="Basic and acidic residues" evidence="8">
    <location>
        <begin position="445"/>
        <end position="463"/>
    </location>
</feature>
<evidence type="ECO:0000256" key="4">
    <source>
        <dbReference type="ARBA" id="ARBA00015520"/>
    </source>
</evidence>
<dbReference type="PANTHER" id="PTHR23236:SF25">
    <property type="entry name" value="RNA-BINDING PROTEIN 34"/>
    <property type="match status" value="1"/>
</dbReference>
<dbReference type="SMART" id="SM00360">
    <property type="entry name" value="RRM"/>
    <property type="match status" value="1"/>
</dbReference>
<comment type="similarity">
    <text evidence="3">Belongs to the RRM RBM34 family.</text>
</comment>
<evidence type="ECO:0000313" key="11">
    <source>
        <dbReference type="Proteomes" id="UP000029867"/>
    </source>
</evidence>
<feature type="compositionally biased region" description="Basic residues" evidence="8">
    <location>
        <begin position="435"/>
        <end position="444"/>
    </location>
</feature>
<comment type="function">
    <text evidence="1">Involved in pre-25S rRNA processing.</text>
</comment>
<dbReference type="PANTHER" id="PTHR23236">
    <property type="entry name" value="EUKARYOTIC TRANSLATION INITIATION FACTOR 4B/4H"/>
    <property type="match status" value="1"/>
</dbReference>
<feature type="compositionally biased region" description="Polar residues" evidence="8">
    <location>
        <begin position="48"/>
        <end position="59"/>
    </location>
</feature>
<feature type="compositionally biased region" description="Polar residues" evidence="8">
    <location>
        <begin position="143"/>
        <end position="156"/>
    </location>
</feature>
<comment type="caution">
    <text evidence="10">The sequence shown here is derived from an EMBL/GenBank/DDBJ whole genome shotgun (WGS) entry which is preliminary data.</text>
</comment>
<dbReference type="InterPro" id="IPR035979">
    <property type="entry name" value="RBD_domain_sf"/>
</dbReference>
<dbReference type="HOGENOM" id="CLU_006468_0_0_1"/>
<evidence type="ECO:0000256" key="5">
    <source>
        <dbReference type="ARBA" id="ARBA00022884"/>
    </source>
</evidence>
<dbReference type="Gene3D" id="3.30.70.330">
    <property type="match status" value="2"/>
</dbReference>
<dbReference type="VEuPathDB" id="FungiDB:C5L36_0C08720"/>
<comment type="subcellular location">
    <subcellularLocation>
        <location evidence="2">Nucleus</location>
        <location evidence="2">Nucleolus</location>
    </subcellularLocation>
</comment>
<feature type="compositionally biased region" description="Acidic residues" evidence="8">
    <location>
        <begin position="97"/>
        <end position="137"/>
    </location>
</feature>
<evidence type="ECO:0000256" key="7">
    <source>
        <dbReference type="PROSITE-ProRule" id="PRU00176"/>
    </source>
</evidence>
<evidence type="ECO:0000256" key="1">
    <source>
        <dbReference type="ARBA" id="ARBA00002475"/>
    </source>
</evidence>
<dbReference type="InterPro" id="IPR000504">
    <property type="entry name" value="RRM_dom"/>
</dbReference>
<keyword evidence="6" id="KW-0539">Nucleus</keyword>
<dbReference type="eggNOG" id="KOG0118">
    <property type="taxonomic scope" value="Eukaryota"/>
</dbReference>